<name>A0A382W3H9_9ZZZZ</name>
<feature type="non-terminal residue" evidence="2">
    <location>
        <position position="105"/>
    </location>
</feature>
<dbReference type="CDD" id="cd04301">
    <property type="entry name" value="NAT_SF"/>
    <property type="match status" value="1"/>
</dbReference>
<evidence type="ECO:0000313" key="2">
    <source>
        <dbReference type="EMBL" id="SVD53337.1"/>
    </source>
</evidence>
<proteinExistence type="predicted"/>
<sequence>MSTKRSKLAQISTRPAQEIDIESLAEILTPEVSPNQVRERWKEHTEGTRRVLVAEIDGMVVGTISIGETRHYRTDSLRALSLNVAVAHRRLGVATALIAYAESEA</sequence>
<reference evidence="2" key="1">
    <citation type="submission" date="2018-05" db="EMBL/GenBank/DDBJ databases">
        <authorList>
            <person name="Lanie J.A."/>
            <person name="Ng W.-L."/>
            <person name="Kazmierczak K.M."/>
            <person name="Andrzejewski T.M."/>
            <person name="Davidsen T.M."/>
            <person name="Wayne K.J."/>
            <person name="Tettelin H."/>
            <person name="Glass J.I."/>
            <person name="Rusch D."/>
            <person name="Podicherti R."/>
            <person name="Tsui H.-C.T."/>
            <person name="Winkler M.E."/>
        </authorList>
    </citation>
    <scope>NUCLEOTIDE SEQUENCE</scope>
</reference>
<accession>A0A382W3H9</accession>
<dbReference type="SUPFAM" id="SSF55729">
    <property type="entry name" value="Acyl-CoA N-acyltransferases (Nat)"/>
    <property type="match status" value="1"/>
</dbReference>
<feature type="domain" description="N-acetyltransferase" evidence="1">
    <location>
        <begin position="11"/>
        <end position="105"/>
    </location>
</feature>
<dbReference type="EMBL" id="UINC01156748">
    <property type="protein sequence ID" value="SVD53337.1"/>
    <property type="molecule type" value="Genomic_DNA"/>
</dbReference>
<dbReference type="AlphaFoldDB" id="A0A382W3H9"/>
<dbReference type="Gene3D" id="3.40.630.30">
    <property type="match status" value="1"/>
</dbReference>
<evidence type="ECO:0000259" key="1">
    <source>
        <dbReference type="PROSITE" id="PS51186"/>
    </source>
</evidence>
<dbReference type="InterPro" id="IPR016181">
    <property type="entry name" value="Acyl_CoA_acyltransferase"/>
</dbReference>
<dbReference type="InterPro" id="IPR000182">
    <property type="entry name" value="GNAT_dom"/>
</dbReference>
<dbReference type="PROSITE" id="PS51186">
    <property type="entry name" value="GNAT"/>
    <property type="match status" value="1"/>
</dbReference>
<dbReference type="GO" id="GO:0016747">
    <property type="term" value="F:acyltransferase activity, transferring groups other than amino-acyl groups"/>
    <property type="evidence" value="ECO:0007669"/>
    <property type="project" value="InterPro"/>
</dbReference>
<gene>
    <name evidence="2" type="ORF">METZ01_LOCUS406191</name>
</gene>
<protein>
    <recommendedName>
        <fullName evidence="1">N-acetyltransferase domain-containing protein</fullName>
    </recommendedName>
</protein>
<organism evidence="2">
    <name type="scientific">marine metagenome</name>
    <dbReference type="NCBI Taxonomy" id="408172"/>
    <lineage>
        <taxon>unclassified sequences</taxon>
        <taxon>metagenomes</taxon>
        <taxon>ecological metagenomes</taxon>
    </lineage>
</organism>
<dbReference type="Pfam" id="PF00583">
    <property type="entry name" value="Acetyltransf_1"/>
    <property type="match status" value="1"/>
</dbReference>